<evidence type="ECO:0000256" key="1">
    <source>
        <dbReference type="SAM" id="Phobius"/>
    </source>
</evidence>
<evidence type="ECO:0008006" key="4">
    <source>
        <dbReference type="Google" id="ProtNLM"/>
    </source>
</evidence>
<accession>A0A316FZG8</accession>
<organism evidence="2 3">
    <name type="scientific">Pleionea mediterranea</name>
    <dbReference type="NCBI Taxonomy" id="523701"/>
    <lineage>
        <taxon>Bacteria</taxon>
        <taxon>Pseudomonadati</taxon>
        <taxon>Pseudomonadota</taxon>
        <taxon>Gammaproteobacteria</taxon>
        <taxon>Oceanospirillales</taxon>
        <taxon>Pleioneaceae</taxon>
        <taxon>Pleionea</taxon>
    </lineage>
</organism>
<proteinExistence type="predicted"/>
<keyword evidence="1" id="KW-1133">Transmembrane helix</keyword>
<reference evidence="2 3" key="1">
    <citation type="submission" date="2018-05" db="EMBL/GenBank/DDBJ databases">
        <title>Genomic Encyclopedia of Type Strains, Phase IV (KMG-IV): sequencing the most valuable type-strain genomes for metagenomic binning, comparative biology and taxonomic classification.</title>
        <authorList>
            <person name="Goeker M."/>
        </authorList>
    </citation>
    <scope>NUCLEOTIDE SEQUENCE [LARGE SCALE GENOMIC DNA]</scope>
    <source>
        <strain evidence="2 3">DSM 25350</strain>
    </source>
</reference>
<comment type="caution">
    <text evidence="2">The sequence shown here is derived from an EMBL/GenBank/DDBJ whole genome shotgun (WGS) entry which is preliminary data.</text>
</comment>
<dbReference type="Proteomes" id="UP000245790">
    <property type="component" value="Unassembled WGS sequence"/>
</dbReference>
<sequence length="406" mass="46933">MTSSISNSRKVYLKVWLLVVLGMAVAMSLVRLFTFAMGASGEEFIGRVVGSLKYLPKITQQQDDQVMVFGSSMVEAGFSPRQFDREMKQRGIDVTSYNFGSGGLNPLFQDYYSRRIRDIYQANNKRLKLAIIEFNPFQTTKRRYQGAVASIDGYLGMLASDEELWQLAKEDPTRGALIYNIHYFRDDISAEMITYFFGRGLQAERPKPDADPDTEEQVALRRKLGDQLSEQFEKDYPDYVDEDWSYNWQGGGTIPAERSEETLKVFEQYYESLRTPYRMASDKLWREISADITELRFQEELVESFIKIVKNFKQFSDQVEVIMLPKNSRWIKNSSEALARQQAVIERIEKATGIKIIDYQNTDRITPEMFIDTTHLTRYHGGVVFTNMLVEEFADDLKASDKKTVP</sequence>
<keyword evidence="1" id="KW-0812">Transmembrane</keyword>
<dbReference type="EMBL" id="QGGU01000002">
    <property type="protein sequence ID" value="PWK53959.1"/>
    <property type="molecule type" value="Genomic_DNA"/>
</dbReference>
<name>A0A316FZG8_9GAMM</name>
<evidence type="ECO:0000313" key="3">
    <source>
        <dbReference type="Proteomes" id="UP000245790"/>
    </source>
</evidence>
<feature type="transmembrane region" description="Helical" evidence="1">
    <location>
        <begin position="12"/>
        <end position="33"/>
    </location>
</feature>
<protein>
    <recommendedName>
        <fullName evidence="4">D-alanine transfer protein</fullName>
    </recommendedName>
</protein>
<keyword evidence="1" id="KW-0472">Membrane</keyword>
<dbReference type="RefSeq" id="WP_109762099.1">
    <property type="nucleotide sequence ID" value="NZ_QGGU01000002.1"/>
</dbReference>
<gene>
    <name evidence="2" type="ORF">C8D97_102351</name>
</gene>
<evidence type="ECO:0000313" key="2">
    <source>
        <dbReference type="EMBL" id="PWK53959.1"/>
    </source>
</evidence>
<dbReference type="AlphaFoldDB" id="A0A316FZG8"/>
<dbReference type="OrthoDB" id="6191929at2"/>
<keyword evidence="3" id="KW-1185">Reference proteome</keyword>